<protein>
    <submittedName>
        <fullName evidence="2">Uncharacterized protein</fullName>
    </submittedName>
</protein>
<feature type="region of interest" description="Disordered" evidence="1">
    <location>
        <begin position="86"/>
        <end position="207"/>
    </location>
</feature>
<dbReference type="AlphaFoldDB" id="A0A433SJP3"/>
<accession>A0A433SJP3</accession>
<organism evidence="2 3">
    <name type="scientific">Elysia chlorotica</name>
    <name type="common">Eastern emerald elysia</name>
    <name type="synonym">Sea slug</name>
    <dbReference type="NCBI Taxonomy" id="188477"/>
    <lineage>
        <taxon>Eukaryota</taxon>
        <taxon>Metazoa</taxon>
        <taxon>Spiralia</taxon>
        <taxon>Lophotrochozoa</taxon>
        <taxon>Mollusca</taxon>
        <taxon>Gastropoda</taxon>
        <taxon>Heterobranchia</taxon>
        <taxon>Euthyneura</taxon>
        <taxon>Panpulmonata</taxon>
        <taxon>Sacoglossa</taxon>
        <taxon>Placobranchoidea</taxon>
        <taxon>Plakobranchidae</taxon>
        <taxon>Elysia</taxon>
    </lineage>
</organism>
<comment type="caution">
    <text evidence="2">The sequence shown here is derived from an EMBL/GenBank/DDBJ whole genome shotgun (WGS) entry which is preliminary data.</text>
</comment>
<evidence type="ECO:0000313" key="3">
    <source>
        <dbReference type="Proteomes" id="UP000271974"/>
    </source>
</evidence>
<evidence type="ECO:0000313" key="2">
    <source>
        <dbReference type="EMBL" id="RUS69322.1"/>
    </source>
</evidence>
<reference evidence="2 3" key="1">
    <citation type="submission" date="2019-01" db="EMBL/GenBank/DDBJ databases">
        <title>A draft genome assembly of the solar-powered sea slug Elysia chlorotica.</title>
        <authorList>
            <person name="Cai H."/>
            <person name="Li Q."/>
            <person name="Fang X."/>
            <person name="Li J."/>
            <person name="Curtis N.E."/>
            <person name="Altenburger A."/>
            <person name="Shibata T."/>
            <person name="Feng M."/>
            <person name="Maeda T."/>
            <person name="Schwartz J.A."/>
            <person name="Shigenobu S."/>
            <person name="Lundholm N."/>
            <person name="Nishiyama T."/>
            <person name="Yang H."/>
            <person name="Hasebe M."/>
            <person name="Li S."/>
            <person name="Pierce S.K."/>
            <person name="Wang J."/>
        </authorList>
    </citation>
    <scope>NUCLEOTIDE SEQUENCE [LARGE SCALE GENOMIC DNA]</scope>
    <source>
        <strain evidence="2">EC2010</strain>
        <tissue evidence="2">Whole organism of an adult</tissue>
    </source>
</reference>
<evidence type="ECO:0000256" key="1">
    <source>
        <dbReference type="SAM" id="MobiDB-lite"/>
    </source>
</evidence>
<dbReference type="Proteomes" id="UP000271974">
    <property type="component" value="Unassembled WGS sequence"/>
</dbReference>
<dbReference type="EMBL" id="RQTK01001728">
    <property type="protein sequence ID" value="RUS69322.1"/>
    <property type="molecule type" value="Genomic_DNA"/>
</dbReference>
<feature type="compositionally biased region" description="Polar residues" evidence="1">
    <location>
        <begin position="149"/>
        <end position="176"/>
    </location>
</feature>
<proteinExistence type="predicted"/>
<feature type="region of interest" description="Disordered" evidence="1">
    <location>
        <begin position="212"/>
        <end position="231"/>
    </location>
</feature>
<gene>
    <name evidence="2" type="ORF">EGW08_022914</name>
</gene>
<feature type="compositionally biased region" description="Polar residues" evidence="1">
    <location>
        <begin position="12"/>
        <end position="54"/>
    </location>
</feature>
<sequence>MLKRQTRYSKAIVTQNPNDSSVYLDVNSPTDTKISMTTSSNLSVSGGDCNSQPIEGSRIKTVPKQATKKGPISIPLVVLQADNVPKSLHSSKTSPPSERHTSRGCGPPTTAGARQQPGPRPAASDNTNTSAMPRRIAREEPPEGKPSSMLLQTLFPSAKQSRSSNMRVQNRASSTGPPKVGVTEFKFLPTSGQGRQERNPLGGGRKASFKVWASESIPPGSEKEVMRASTASIKKPQVKSVGVNRFSVVPLDKVQGKASSAAP</sequence>
<feature type="non-terminal residue" evidence="2">
    <location>
        <position position="263"/>
    </location>
</feature>
<feature type="region of interest" description="Disordered" evidence="1">
    <location>
        <begin position="1"/>
        <end position="68"/>
    </location>
</feature>
<keyword evidence="3" id="KW-1185">Reference proteome</keyword>
<name>A0A433SJP3_ELYCH</name>